<evidence type="ECO:0000256" key="7">
    <source>
        <dbReference type="ARBA" id="ARBA00023180"/>
    </source>
</evidence>
<keyword evidence="6" id="KW-0472">Membrane</keyword>
<evidence type="ECO:0000313" key="12">
    <source>
        <dbReference type="EMBL" id="APD75365.1"/>
    </source>
</evidence>
<keyword evidence="9" id="KW-0175">Coiled coil</keyword>
<dbReference type="Pfam" id="PF13206">
    <property type="entry name" value="VSG_B"/>
    <property type="match status" value="1"/>
</dbReference>
<keyword evidence="5 10" id="KW-0732">Signal</keyword>
<evidence type="ECO:0000256" key="6">
    <source>
        <dbReference type="ARBA" id="ARBA00023136"/>
    </source>
</evidence>
<evidence type="ECO:0000256" key="1">
    <source>
        <dbReference type="ARBA" id="ARBA00002523"/>
    </source>
</evidence>
<name>A0A1J0RBQ2_9TRYP</name>
<sequence length="344" mass="36148">MWFIFLILALWKPDTANSAGENVNGLEFNVLCHIVNLANAEKIEDVKTNDLETKATKAWEEIDNIFTVTANDSYYAEGPAPPPGATAADGSEKATRLAAWVKKRQDVENQNEEGSTTAKRYVRKARSAMRLDTQHKLDKLFITATKLHGQIANTQSQIDTKEQEIKKALRTALIGGTRAGTGQKPTADVQAFSDNYASGCGGNSGPGKSLANDLVCLCGATTSTDTTTLKMCTNVPAAGGYSQNVASAANALTVCGKPQPICAATAATEEATPETISAAITAFTSTLGQNQDRTTATNKGAYVFGKGENNANECSGGAGSQQSCVNYHAVITTGQAKPLTTAIA</sequence>
<reference evidence="12" key="1">
    <citation type="submission" date="2016-08" db="EMBL/GenBank/DDBJ databases">
        <title>VSG repertoire of Trypanosoma brucei EATRO 1125.</title>
        <authorList>
            <person name="Cross G.A."/>
        </authorList>
    </citation>
    <scope>NUCLEOTIDE SEQUENCE</scope>
    <source>
        <strain evidence="12">EATRO 1125</strain>
    </source>
</reference>
<keyword evidence="8" id="KW-0449">Lipoprotein</keyword>
<comment type="function">
    <text evidence="1">VSG forms a coat on the surface of the parasite. The trypanosome evades the immune response of the host by expressing a series of antigenically distinct VSGs from an estimated 1000 VSG genes.</text>
</comment>
<keyword evidence="3" id="KW-1003">Cell membrane</keyword>
<accession>A0A1J0RBQ2</accession>
<feature type="chain" id="PRO_5012904602" evidence="10">
    <location>
        <begin position="19"/>
        <end position="344"/>
    </location>
</feature>
<evidence type="ECO:0000256" key="9">
    <source>
        <dbReference type="SAM" id="Coils"/>
    </source>
</evidence>
<dbReference type="InterPro" id="IPR025932">
    <property type="entry name" value="Trypano_VSG_B_N_dom"/>
</dbReference>
<feature type="domain" description="Trypanosome variant surface glycoprotein B-type N-terminal" evidence="11">
    <location>
        <begin position="7"/>
        <end position="337"/>
    </location>
</feature>
<evidence type="ECO:0000256" key="8">
    <source>
        <dbReference type="ARBA" id="ARBA00023288"/>
    </source>
</evidence>
<evidence type="ECO:0000259" key="11">
    <source>
        <dbReference type="Pfam" id="PF13206"/>
    </source>
</evidence>
<dbReference type="GO" id="GO:0005886">
    <property type="term" value="C:plasma membrane"/>
    <property type="evidence" value="ECO:0007669"/>
    <property type="project" value="UniProtKB-SubCell"/>
</dbReference>
<comment type="subcellular location">
    <subcellularLocation>
        <location evidence="2">Cell membrane</location>
        <topology evidence="2">Lipid-anchor</topology>
        <topology evidence="2">GPI-anchor</topology>
    </subcellularLocation>
</comment>
<dbReference type="AlphaFoldDB" id="A0A1J0RBQ2"/>
<evidence type="ECO:0000256" key="10">
    <source>
        <dbReference type="SAM" id="SignalP"/>
    </source>
</evidence>
<evidence type="ECO:0000256" key="4">
    <source>
        <dbReference type="ARBA" id="ARBA00022622"/>
    </source>
</evidence>
<proteinExistence type="predicted"/>
<evidence type="ECO:0000256" key="3">
    <source>
        <dbReference type="ARBA" id="ARBA00022475"/>
    </source>
</evidence>
<keyword evidence="4" id="KW-0336">GPI-anchor</keyword>
<feature type="signal peptide" evidence="10">
    <location>
        <begin position="1"/>
        <end position="18"/>
    </location>
</feature>
<evidence type="ECO:0000256" key="5">
    <source>
        <dbReference type="ARBA" id="ARBA00022729"/>
    </source>
</evidence>
<organism evidence="12">
    <name type="scientific">Trypanosoma brucei</name>
    <dbReference type="NCBI Taxonomy" id="5691"/>
    <lineage>
        <taxon>Eukaryota</taxon>
        <taxon>Discoba</taxon>
        <taxon>Euglenozoa</taxon>
        <taxon>Kinetoplastea</taxon>
        <taxon>Metakinetoplastina</taxon>
        <taxon>Trypanosomatida</taxon>
        <taxon>Trypanosomatidae</taxon>
        <taxon>Trypanosoma</taxon>
    </lineage>
</organism>
<evidence type="ECO:0000256" key="2">
    <source>
        <dbReference type="ARBA" id="ARBA00004609"/>
    </source>
</evidence>
<keyword evidence="7" id="KW-0325">Glycoprotein</keyword>
<dbReference type="EMBL" id="KX701409">
    <property type="protein sequence ID" value="APD75365.1"/>
    <property type="molecule type" value="Genomic_DNA"/>
</dbReference>
<dbReference type="GO" id="GO:0098552">
    <property type="term" value="C:side of membrane"/>
    <property type="evidence" value="ECO:0007669"/>
    <property type="project" value="UniProtKB-KW"/>
</dbReference>
<protein>
    <submittedName>
        <fullName evidence="12">Variant surface glycoprotein 1125.5240</fullName>
    </submittedName>
</protein>
<feature type="coiled-coil region" evidence="9">
    <location>
        <begin position="144"/>
        <end position="171"/>
    </location>
</feature>